<dbReference type="Gene3D" id="3.30.2320.10">
    <property type="entry name" value="hypothetical protein PF0899 domain"/>
    <property type="match status" value="1"/>
</dbReference>
<protein>
    <submittedName>
        <fullName evidence="3">Phage capsid family protein</fullName>
    </submittedName>
</protein>
<dbReference type="Gene3D" id="3.30.2400.10">
    <property type="entry name" value="Major capsid protein gp5"/>
    <property type="match status" value="1"/>
</dbReference>
<dbReference type="EMBL" id="CP024307">
    <property type="protein sequence ID" value="AUX77991.1"/>
    <property type="molecule type" value="Genomic_DNA"/>
</dbReference>
<dbReference type="SUPFAM" id="SSF56563">
    <property type="entry name" value="Major capsid protein gp5"/>
    <property type="match status" value="1"/>
</dbReference>
<proteinExistence type="predicted"/>
<reference evidence="3 4" key="1">
    <citation type="submission" date="2017-10" db="EMBL/GenBank/DDBJ databases">
        <title>Analysis of the genome sequences of Rhizobium populations associated to common bean (phaseolus vulgaris).</title>
        <authorList>
            <person name="Bustos P."/>
            <person name="Santamaria R.I."/>
            <person name="Miranda-Sanchez F."/>
            <person name="Perez-Carrascal O."/>
            <person name="Juarez S."/>
            <person name="Lozano L."/>
            <person name="Martinez-Flores I."/>
            <person name="Vinuesa P."/>
            <person name="Martinez-Romero E."/>
            <person name="Cevallos M.A."/>
            <person name="Romero D."/>
            <person name="Davila G."/>
            <person name="Gonzalez V."/>
        </authorList>
    </citation>
    <scope>NUCLEOTIDE SEQUENCE [LARGE SCALE GENOMIC DNA]</scope>
    <source>
        <strain evidence="3 4">NXT3</strain>
    </source>
</reference>
<dbReference type="AlphaFoldDB" id="A0A2L0H927"/>
<dbReference type="NCBIfam" id="TIGR01554">
    <property type="entry name" value="major_cap_HK97"/>
    <property type="match status" value="1"/>
</dbReference>
<gene>
    <name evidence="3" type="ORF">NXT3_CH03463</name>
</gene>
<comment type="subcellular location">
    <subcellularLocation>
        <location evidence="1">Virion</location>
    </subcellularLocation>
</comment>
<organism evidence="3 4">
    <name type="scientific">Rhizobium fredii</name>
    <name type="common">Sinorhizobium fredii</name>
    <dbReference type="NCBI Taxonomy" id="380"/>
    <lineage>
        <taxon>Bacteria</taxon>
        <taxon>Pseudomonadati</taxon>
        <taxon>Pseudomonadota</taxon>
        <taxon>Alphaproteobacteria</taxon>
        <taxon>Hyphomicrobiales</taxon>
        <taxon>Rhizobiaceae</taxon>
        <taxon>Sinorhizobium/Ensifer group</taxon>
        <taxon>Sinorhizobium</taxon>
    </lineage>
</organism>
<dbReference type="Proteomes" id="UP000239340">
    <property type="component" value="Chromosome"/>
</dbReference>
<sequence length="396" mass="42541">MIYPQKHLTRQARALLAAGACFHRKDAGNDDDPFAALTKAFGTHTEEVLRRLGGTDQDVAAIKEQLAEIEQRAARGSFGGSNHHFESWGAQVADAPEIKALADGGERGKARILVKALTSDMASAGALAPPDRQRNITLLPKRRLTVRDLLGIGQTSSNSVEFMKQSGFTNSAAPVAEGALKPESQITFELADAKVKTIATWIKASRQILADAPLLRSTVDGELTYAIAFVEEGQLLHGDGTGQNLHGIIPQATAYETTRNQAGDTRFDTILHAIEQAEIADLPASGVILPTSDWFAMVGTKGDDGHYLSGLGPLANVPPRLWQLPVVWTNCLAAGDFVVGAFESAVTLFDRQQTTIEVGHVNDDFIRNLLTILAEERVALAVKRPEAIIHGSFPTA</sequence>
<name>A0A2L0H927_RHIFR</name>
<feature type="domain" description="Phage capsid-like C-terminal" evidence="2">
    <location>
        <begin position="125"/>
        <end position="392"/>
    </location>
</feature>
<dbReference type="InterPro" id="IPR054612">
    <property type="entry name" value="Phage_capsid-like_C"/>
</dbReference>
<evidence type="ECO:0000256" key="1">
    <source>
        <dbReference type="ARBA" id="ARBA00004328"/>
    </source>
</evidence>
<evidence type="ECO:0000259" key="2">
    <source>
        <dbReference type="Pfam" id="PF05065"/>
    </source>
</evidence>
<accession>A0A2L0H927</accession>
<dbReference type="InterPro" id="IPR024455">
    <property type="entry name" value="Phage_capsid"/>
</dbReference>
<evidence type="ECO:0000313" key="3">
    <source>
        <dbReference type="EMBL" id="AUX77991.1"/>
    </source>
</evidence>
<dbReference type="RefSeq" id="WP_104839782.1">
    <property type="nucleotide sequence ID" value="NZ_CP024307.1"/>
</dbReference>
<evidence type="ECO:0000313" key="4">
    <source>
        <dbReference type="Proteomes" id="UP000239340"/>
    </source>
</evidence>
<dbReference type="Pfam" id="PF05065">
    <property type="entry name" value="Phage_capsid"/>
    <property type="match status" value="1"/>
</dbReference>